<feature type="region of interest" description="Disordered" evidence="1">
    <location>
        <begin position="182"/>
        <end position="224"/>
    </location>
</feature>
<evidence type="ECO:0000256" key="2">
    <source>
        <dbReference type="SAM" id="Phobius"/>
    </source>
</evidence>
<dbReference type="InterPro" id="IPR058581">
    <property type="entry name" value="TM_HPP"/>
</dbReference>
<feature type="non-terminal residue" evidence="4">
    <location>
        <position position="1"/>
    </location>
</feature>
<dbReference type="PANTHER" id="PTHR33741:SF5">
    <property type="entry name" value="TRANSMEMBRANE PROTEIN DDB_G0269096-RELATED"/>
    <property type="match status" value="1"/>
</dbReference>
<comment type="caution">
    <text evidence="4">The sequence shown here is derived from an EMBL/GenBank/DDBJ whole genome shotgun (WGS) entry which is preliminary data.</text>
</comment>
<dbReference type="Pfam" id="PF04982">
    <property type="entry name" value="TM_HPP"/>
    <property type="match status" value="1"/>
</dbReference>
<dbReference type="Proteomes" id="UP001165090">
    <property type="component" value="Unassembled WGS sequence"/>
</dbReference>
<feature type="transmembrane region" description="Helical" evidence="2">
    <location>
        <begin position="536"/>
        <end position="557"/>
    </location>
</feature>
<feature type="transmembrane region" description="Helical" evidence="2">
    <location>
        <begin position="512"/>
        <end position="529"/>
    </location>
</feature>
<feature type="transmembrane region" description="Helical" evidence="2">
    <location>
        <begin position="577"/>
        <end position="600"/>
    </location>
</feature>
<keyword evidence="2" id="KW-1133">Transmembrane helix</keyword>
<keyword evidence="2" id="KW-0812">Transmembrane</keyword>
<organism evidence="4 5">
    <name type="scientific">Volvox africanus</name>
    <dbReference type="NCBI Taxonomy" id="51714"/>
    <lineage>
        <taxon>Eukaryota</taxon>
        <taxon>Viridiplantae</taxon>
        <taxon>Chlorophyta</taxon>
        <taxon>core chlorophytes</taxon>
        <taxon>Chlorophyceae</taxon>
        <taxon>CS clade</taxon>
        <taxon>Chlamydomonadales</taxon>
        <taxon>Volvocaceae</taxon>
        <taxon>Volvox</taxon>
    </lineage>
</organism>
<sequence>LKCVTLNFEILSARTVQLAVDKTLSNSNTSSLYLKRGIECEKLLMNSAHTTVNGAADTPRGMKGPAPERCDAECADATRPGTDQEPEALLVFPTSVLPVDVNARSQRRTDLLRRALTSPWRRLAPSSAARPEGQAVVERSCHAFGASTIINHVGPAFLTDISAAQRMDRRSASSALSQRSLFTVDGLPEGPAPDPSIRTTNPSSHRTAVAIGGGGEGDFSISQHAHGPLHHAATALDTVVSRSADPIGTRRHLLRNQVREVQSEVRIQDPGCECETTDNVRNLMSYKSDPSLSPREQQPPLLQEQQNCTAQPYSGPQHGYTECGRRSTSPADNLQTSGGVGHYISRGGSGGIDRSSPANGNAAADLPTRGGDDVEVVASEGPFVVLEMKGPRGTPSTRAAAATAFLTGASASPAAPDAAVASAGMSLTLRGRMASYFSKWDGVGDTLMPADHPVDVFWSWLGAFLSILVVALLNQYLTPHVSLPLMIASFGASAVLLFGVPASKLAQPRNFLGGQVVSAIVGVLVRLAFMHAPHLVWLSASLGMSLALAAMQFTRTVHPPGGASALIASSALYIGPWYGFKFILTVFFGCLAMLVVALVVNNFSSRRRYPTYWMGK</sequence>
<evidence type="ECO:0000313" key="4">
    <source>
        <dbReference type="EMBL" id="GLI70733.1"/>
    </source>
</evidence>
<reference evidence="4 5" key="1">
    <citation type="journal article" date="2023" name="IScience">
        <title>Expanded male sex-determining region conserved during the evolution of homothallism in the green alga Volvox.</title>
        <authorList>
            <person name="Yamamoto K."/>
            <person name="Matsuzaki R."/>
            <person name="Mahakham W."/>
            <person name="Heman W."/>
            <person name="Sekimoto H."/>
            <person name="Kawachi M."/>
            <person name="Minakuchi Y."/>
            <person name="Toyoda A."/>
            <person name="Nozaki H."/>
        </authorList>
    </citation>
    <scope>NUCLEOTIDE SEQUENCE [LARGE SCALE GENOMIC DNA]</scope>
    <source>
        <strain evidence="4 5">NIES-4468</strain>
    </source>
</reference>
<feature type="compositionally biased region" description="Polar residues" evidence="1">
    <location>
        <begin position="197"/>
        <end position="206"/>
    </location>
</feature>
<feature type="domain" description="HPP transmembrane region" evidence="3">
    <location>
        <begin position="451"/>
        <end position="610"/>
    </location>
</feature>
<protein>
    <recommendedName>
        <fullName evidence="3">HPP transmembrane region domain-containing protein</fullName>
    </recommendedName>
</protein>
<feature type="region of interest" description="Disordered" evidence="1">
    <location>
        <begin position="284"/>
        <end position="373"/>
    </location>
</feature>
<dbReference type="EMBL" id="BSDZ01000094">
    <property type="protein sequence ID" value="GLI70733.1"/>
    <property type="molecule type" value="Genomic_DNA"/>
</dbReference>
<evidence type="ECO:0000259" key="3">
    <source>
        <dbReference type="Pfam" id="PF04982"/>
    </source>
</evidence>
<dbReference type="PANTHER" id="PTHR33741">
    <property type="entry name" value="TRANSMEMBRANE PROTEIN DDB_G0269096-RELATED"/>
    <property type="match status" value="1"/>
</dbReference>
<keyword evidence="5" id="KW-1185">Reference proteome</keyword>
<feature type="transmembrane region" description="Helical" evidence="2">
    <location>
        <begin position="481"/>
        <end position="500"/>
    </location>
</feature>
<name>A0ABQ5SMM2_9CHLO</name>
<feature type="compositionally biased region" description="Low complexity" evidence="1">
    <location>
        <begin position="296"/>
        <end position="306"/>
    </location>
</feature>
<feature type="compositionally biased region" description="Polar residues" evidence="1">
    <location>
        <begin position="326"/>
        <end position="337"/>
    </location>
</feature>
<proteinExistence type="predicted"/>
<evidence type="ECO:0000256" key="1">
    <source>
        <dbReference type="SAM" id="MobiDB-lite"/>
    </source>
</evidence>
<gene>
    <name evidence="4" type="ORF">VaNZ11_015758</name>
</gene>
<accession>A0ABQ5SMM2</accession>
<evidence type="ECO:0000313" key="5">
    <source>
        <dbReference type="Proteomes" id="UP001165090"/>
    </source>
</evidence>
<keyword evidence="2" id="KW-0472">Membrane</keyword>
<dbReference type="InterPro" id="IPR007065">
    <property type="entry name" value="HPP"/>
</dbReference>
<feature type="transmembrane region" description="Helical" evidence="2">
    <location>
        <begin position="457"/>
        <end position="474"/>
    </location>
</feature>